<dbReference type="Pfam" id="PF08327">
    <property type="entry name" value="AHSA1"/>
    <property type="match status" value="1"/>
</dbReference>
<accession>A0ABU0UVF7</accession>
<evidence type="ECO:0000256" key="1">
    <source>
        <dbReference type="ARBA" id="ARBA00006817"/>
    </source>
</evidence>
<evidence type="ECO:0000313" key="3">
    <source>
        <dbReference type="EMBL" id="MDQ1208536.1"/>
    </source>
</evidence>
<reference evidence="3 4" key="1">
    <citation type="submission" date="2023-07" db="EMBL/GenBank/DDBJ databases">
        <title>Functional and genomic diversity of the sorghum phyllosphere microbiome.</title>
        <authorList>
            <person name="Shade A."/>
        </authorList>
    </citation>
    <scope>NUCLEOTIDE SEQUENCE [LARGE SCALE GENOMIC DNA]</scope>
    <source>
        <strain evidence="3 4">SORGH_AS_0887</strain>
    </source>
</reference>
<protein>
    <submittedName>
        <fullName evidence="3">Uncharacterized protein YndB with AHSA1/START domain</fullName>
    </submittedName>
</protein>
<dbReference type="EMBL" id="JAUTBK010000002">
    <property type="protein sequence ID" value="MDQ1208536.1"/>
    <property type="molecule type" value="Genomic_DNA"/>
</dbReference>
<dbReference type="Proteomes" id="UP001233360">
    <property type="component" value="Unassembled WGS sequence"/>
</dbReference>
<comment type="caution">
    <text evidence="3">The sequence shown here is derived from an EMBL/GenBank/DDBJ whole genome shotgun (WGS) entry which is preliminary data.</text>
</comment>
<comment type="similarity">
    <text evidence="1">Belongs to the AHA1 family.</text>
</comment>
<name>A0ABU0UVF7_ACIBI</name>
<dbReference type="SUPFAM" id="SSF55961">
    <property type="entry name" value="Bet v1-like"/>
    <property type="match status" value="1"/>
</dbReference>
<keyword evidence="4" id="KW-1185">Reference proteome</keyword>
<proteinExistence type="inferred from homology"/>
<dbReference type="CDD" id="cd08895">
    <property type="entry name" value="SRPBCC_CalC_Aha1-like_2"/>
    <property type="match status" value="1"/>
</dbReference>
<sequence>MGMVRLHRIFNAPPSRVYRAFLEPDALVKWIAPNGFTAKVHFFDAKEGGQYQMSFTNFSTGSSHSFGGTYIKLIPNHLIRYNDQFDHPALSGQIEVTIEIQPVSVGAEVYITQSGIPNAIPVEACYLGWQQSLHLLGLLVNTEIPD</sequence>
<organism evidence="3 4">
    <name type="scientific">Acinetobacter baylyi</name>
    <dbReference type="NCBI Taxonomy" id="202950"/>
    <lineage>
        <taxon>Bacteria</taxon>
        <taxon>Pseudomonadati</taxon>
        <taxon>Pseudomonadota</taxon>
        <taxon>Gammaproteobacteria</taxon>
        <taxon>Moraxellales</taxon>
        <taxon>Moraxellaceae</taxon>
        <taxon>Acinetobacter</taxon>
    </lineage>
</organism>
<dbReference type="InterPro" id="IPR023393">
    <property type="entry name" value="START-like_dom_sf"/>
</dbReference>
<evidence type="ECO:0000259" key="2">
    <source>
        <dbReference type="Pfam" id="PF08327"/>
    </source>
</evidence>
<dbReference type="RefSeq" id="WP_307003083.1">
    <property type="nucleotide sequence ID" value="NZ_JAUTBK010000002.1"/>
</dbReference>
<feature type="domain" description="Activator of Hsp90 ATPase homologue 1/2-like C-terminal" evidence="2">
    <location>
        <begin position="11"/>
        <end position="136"/>
    </location>
</feature>
<dbReference type="InterPro" id="IPR013538">
    <property type="entry name" value="ASHA1/2-like_C"/>
</dbReference>
<dbReference type="Gene3D" id="3.30.530.20">
    <property type="match status" value="1"/>
</dbReference>
<evidence type="ECO:0000313" key="4">
    <source>
        <dbReference type="Proteomes" id="UP001233360"/>
    </source>
</evidence>
<gene>
    <name evidence="3" type="ORF">QE380_001459</name>
</gene>